<feature type="domain" description="GDP/GTP exchange factor Sec2 N-terminal" evidence="4">
    <location>
        <begin position="129"/>
        <end position="272"/>
    </location>
</feature>
<comment type="caution">
    <text evidence="5">The sequence shown here is derived from an EMBL/GenBank/DDBJ whole genome shotgun (WGS) entry which is preliminary data.</text>
</comment>
<evidence type="ECO:0000256" key="3">
    <source>
        <dbReference type="SAM" id="MobiDB-lite"/>
    </source>
</evidence>
<feature type="compositionally biased region" description="Low complexity" evidence="3">
    <location>
        <begin position="66"/>
        <end position="76"/>
    </location>
</feature>
<feature type="region of interest" description="Disordered" evidence="3">
    <location>
        <begin position="1"/>
        <end position="97"/>
    </location>
</feature>
<dbReference type="GO" id="GO:0070319">
    <property type="term" value="C:Golgi to plasma membrane transport vesicle"/>
    <property type="evidence" value="ECO:0007669"/>
    <property type="project" value="TreeGrafter"/>
</dbReference>
<evidence type="ECO:0000313" key="6">
    <source>
        <dbReference type="Proteomes" id="UP000288725"/>
    </source>
</evidence>
<dbReference type="PANTHER" id="PTHR14430:SF0">
    <property type="entry name" value="SEC2P DOMAIN-CONTAINING PROTEIN"/>
    <property type="match status" value="1"/>
</dbReference>
<evidence type="ECO:0000259" key="4">
    <source>
        <dbReference type="Pfam" id="PF06428"/>
    </source>
</evidence>
<feature type="region of interest" description="Disordered" evidence="3">
    <location>
        <begin position="577"/>
        <end position="691"/>
    </location>
</feature>
<evidence type="ECO:0000313" key="5">
    <source>
        <dbReference type="EMBL" id="RXG44805.1"/>
    </source>
</evidence>
<dbReference type="Proteomes" id="UP000288725">
    <property type="component" value="Chromosome 3"/>
</dbReference>
<evidence type="ECO:0000256" key="1">
    <source>
        <dbReference type="ARBA" id="ARBA00023054"/>
    </source>
</evidence>
<feature type="compositionally biased region" description="Polar residues" evidence="3">
    <location>
        <begin position="51"/>
        <end position="65"/>
    </location>
</feature>
<feature type="compositionally biased region" description="Gly residues" evidence="3">
    <location>
        <begin position="613"/>
        <end position="622"/>
    </location>
</feature>
<feature type="coiled-coil region" evidence="2">
    <location>
        <begin position="136"/>
        <end position="281"/>
    </location>
</feature>
<dbReference type="CDD" id="cd21044">
    <property type="entry name" value="Rab11BD_RAB3IP_like"/>
    <property type="match status" value="1"/>
</dbReference>
<gene>
    <name evidence="5" type="ORF">VDGE_04948</name>
</gene>
<reference evidence="5 6" key="1">
    <citation type="submission" date="2018-12" db="EMBL/GenBank/DDBJ databases">
        <title>Genome of Verticillium dahliae isolate Getta Getta.</title>
        <authorList>
            <person name="Gardiner D.M."/>
        </authorList>
    </citation>
    <scope>NUCLEOTIDE SEQUENCE [LARGE SCALE GENOMIC DNA]</scope>
    <source>
        <strain evidence="5 6">Getta Getta</strain>
    </source>
</reference>
<dbReference type="InterPro" id="IPR009449">
    <property type="entry name" value="Sec2_N"/>
</dbReference>
<evidence type="ECO:0000256" key="2">
    <source>
        <dbReference type="SAM" id="Coils"/>
    </source>
</evidence>
<dbReference type="Pfam" id="PF06428">
    <property type="entry name" value="Sec2p"/>
    <property type="match status" value="1"/>
</dbReference>
<sequence length="691" mass="75120">MDSFIAVAGWAGHSTPPPSSNSPRSLGHFRSLSSIAKSPSPQPPRMPGKFPSTSELPSMSASANTSPRLRPLPLSPDGEDAELSTLPDPRSRAMSPAVDASGYATPHHPDLNAEVATLSTKLINAINYQTTLDDTLSATRSELDKARQQIRTLEARNATQREMLSGDVWVRKRTVEEEKKKLLAVLAVEQSQREEVEREKKKIEQELENLTTALFEEANKMVISAKEDAQRDHDMIQKKNDQLKAQLADTEALLKFQQEQLTELKHVMEQMTIEREELSIATAPSSPGFVKGPEYRDDDRLSPDSAAHHTTLEPVSPTYPTSFSHLIQPVLRTDLASYEDFTALARLSKKHAAGNRHSSGSMPGANKLGSGLGGSISSAHPSNASTTSLSTAGTPVTTTAPQTPNTPASMVSVGSADAGTPVPALKETKYFKRVLTEDVEATLRLDLAPSLSWLARRSVLSAMTDGSIVVEPIPSTSPYASYIKPQFYPCSLCGDARKDESHLRTYRFRTNESESAQRYPLCKYCLNRVRSTCDFLSFLRILRDGHWRTDREDAEKAAWEESVRLREQMFWARVGGGVVPTGHPVQGEAEKSPRQSHETSRKAEAATAPNAIGSGGDTGGGSEPESPGDTAAIEGGVPLDAAEETVVQPVTPSPSNRNSTQTLEIKDVTNPNGEVKRLSITIPTAEVEQTK</sequence>
<name>A0A444RUJ1_VERDA</name>
<accession>A0A444RUJ1</accession>
<feature type="region of interest" description="Disordered" evidence="3">
    <location>
        <begin position="352"/>
        <end position="416"/>
    </location>
</feature>
<feature type="compositionally biased region" description="Basic and acidic residues" evidence="3">
    <location>
        <begin position="293"/>
        <end position="311"/>
    </location>
</feature>
<dbReference type="Gene3D" id="6.10.140.910">
    <property type="match status" value="1"/>
</dbReference>
<proteinExistence type="predicted"/>
<organism evidence="5 6">
    <name type="scientific">Verticillium dahliae</name>
    <name type="common">Verticillium wilt</name>
    <dbReference type="NCBI Taxonomy" id="27337"/>
    <lineage>
        <taxon>Eukaryota</taxon>
        <taxon>Fungi</taxon>
        <taxon>Dikarya</taxon>
        <taxon>Ascomycota</taxon>
        <taxon>Pezizomycotina</taxon>
        <taxon>Sordariomycetes</taxon>
        <taxon>Hypocreomycetidae</taxon>
        <taxon>Glomerellales</taxon>
        <taxon>Plectosphaerellaceae</taxon>
        <taxon>Verticillium</taxon>
    </lineage>
</organism>
<protein>
    <recommendedName>
        <fullName evidence="4">GDP/GTP exchange factor Sec2 N-terminal domain-containing protein</fullName>
    </recommendedName>
</protein>
<dbReference type="GO" id="GO:0006887">
    <property type="term" value="P:exocytosis"/>
    <property type="evidence" value="ECO:0007669"/>
    <property type="project" value="TreeGrafter"/>
</dbReference>
<dbReference type="InterPro" id="IPR040351">
    <property type="entry name" value="RAB3IL/RAB3IP/Sec2"/>
</dbReference>
<dbReference type="Pfam" id="PF25555">
    <property type="entry name" value="RAB3A-like_C"/>
    <property type="match status" value="1"/>
</dbReference>
<dbReference type="GO" id="GO:0005085">
    <property type="term" value="F:guanyl-nucleotide exchange factor activity"/>
    <property type="evidence" value="ECO:0007669"/>
    <property type="project" value="InterPro"/>
</dbReference>
<feature type="compositionally biased region" description="Basic and acidic residues" evidence="3">
    <location>
        <begin position="588"/>
        <end position="604"/>
    </location>
</feature>
<dbReference type="GO" id="GO:0051286">
    <property type="term" value="C:cell tip"/>
    <property type="evidence" value="ECO:0007669"/>
    <property type="project" value="TreeGrafter"/>
</dbReference>
<keyword evidence="1 2" id="KW-0175">Coiled coil</keyword>
<dbReference type="EMBL" id="RSDZ01000075">
    <property type="protein sequence ID" value="RXG44805.1"/>
    <property type="molecule type" value="Genomic_DNA"/>
</dbReference>
<feature type="compositionally biased region" description="Low complexity" evidence="3">
    <location>
        <begin position="386"/>
        <end position="409"/>
    </location>
</feature>
<feature type="compositionally biased region" description="Polar residues" evidence="3">
    <location>
        <begin position="648"/>
        <end position="663"/>
    </location>
</feature>
<feature type="region of interest" description="Disordered" evidence="3">
    <location>
        <begin position="282"/>
        <end position="321"/>
    </location>
</feature>
<dbReference type="SUPFAM" id="SSF144284">
    <property type="entry name" value="Sec2 N-terminal region"/>
    <property type="match status" value="1"/>
</dbReference>
<dbReference type="PANTHER" id="PTHR14430">
    <property type="entry name" value="RABIN3-RELATED"/>
    <property type="match status" value="1"/>
</dbReference>
<dbReference type="AlphaFoldDB" id="A0A444RUJ1"/>